<dbReference type="PANTHER" id="PTHR23501:SF201">
    <property type="entry name" value="MFS AFLATOXIN EFFLUX PUMP"/>
    <property type="match status" value="1"/>
</dbReference>
<evidence type="ECO:0000256" key="1">
    <source>
        <dbReference type="ARBA" id="ARBA00004141"/>
    </source>
</evidence>
<evidence type="ECO:0000256" key="5">
    <source>
        <dbReference type="SAM" id="Phobius"/>
    </source>
</evidence>
<dbReference type="GO" id="GO:0005886">
    <property type="term" value="C:plasma membrane"/>
    <property type="evidence" value="ECO:0007669"/>
    <property type="project" value="TreeGrafter"/>
</dbReference>
<dbReference type="AlphaFoldDB" id="A0A9P8N6E7"/>
<dbReference type="OrthoDB" id="10021397at2759"/>
<feature type="transmembrane region" description="Helical" evidence="5">
    <location>
        <begin position="120"/>
        <end position="138"/>
    </location>
</feature>
<evidence type="ECO:0000256" key="2">
    <source>
        <dbReference type="ARBA" id="ARBA00022692"/>
    </source>
</evidence>
<gene>
    <name evidence="6" type="ORF">HRG_03518</name>
</gene>
<keyword evidence="7" id="KW-1185">Reference proteome</keyword>
<accession>A0A9P8N6E7</accession>
<dbReference type="GO" id="GO:0022857">
    <property type="term" value="F:transmembrane transporter activity"/>
    <property type="evidence" value="ECO:0007669"/>
    <property type="project" value="TreeGrafter"/>
</dbReference>
<evidence type="ECO:0000256" key="3">
    <source>
        <dbReference type="ARBA" id="ARBA00022989"/>
    </source>
</evidence>
<proteinExistence type="predicted"/>
<evidence type="ECO:0000313" key="6">
    <source>
        <dbReference type="EMBL" id="KAH0965502.1"/>
    </source>
</evidence>
<evidence type="ECO:0000256" key="4">
    <source>
        <dbReference type="ARBA" id="ARBA00023136"/>
    </source>
</evidence>
<organism evidence="6 7">
    <name type="scientific">Hirsutella rhossiliensis</name>
    <dbReference type="NCBI Taxonomy" id="111463"/>
    <lineage>
        <taxon>Eukaryota</taxon>
        <taxon>Fungi</taxon>
        <taxon>Dikarya</taxon>
        <taxon>Ascomycota</taxon>
        <taxon>Pezizomycotina</taxon>
        <taxon>Sordariomycetes</taxon>
        <taxon>Hypocreomycetidae</taxon>
        <taxon>Hypocreales</taxon>
        <taxon>Ophiocordycipitaceae</taxon>
        <taxon>Hirsutella</taxon>
    </lineage>
</organism>
<keyword evidence="3 5" id="KW-1133">Transmembrane helix</keyword>
<comment type="subcellular location">
    <subcellularLocation>
        <location evidence="1">Membrane</location>
        <topology evidence="1">Multi-pass membrane protein</topology>
    </subcellularLocation>
</comment>
<sequence>MTTFTPATDSSHWIAYQFLVGFGLGLGMQTASLAAQTTLPKEDIPTGVSITFFAQQLGGAIFVSVGQTILSGLLVDKLAHLPGLDPEVIVRTGATDLHRVVSARYLPVVVSAYNHACTRIFFAALALAFAQLLCACCVEWRSIKKGAQGTQARGSAVNDPSPK</sequence>
<protein>
    <submittedName>
        <fullName evidence="6">MFS aflatoxin efflux</fullName>
    </submittedName>
</protein>
<dbReference type="RefSeq" id="XP_044723015.1">
    <property type="nucleotide sequence ID" value="XM_044861989.1"/>
</dbReference>
<name>A0A9P8N6E7_9HYPO</name>
<dbReference type="PANTHER" id="PTHR23501">
    <property type="entry name" value="MAJOR FACILITATOR SUPERFAMILY"/>
    <property type="match status" value="1"/>
</dbReference>
<feature type="transmembrane region" description="Helical" evidence="5">
    <location>
        <begin position="14"/>
        <end position="35"/>
    </location>
</feature>
<dbReference type="Proteomes" id="UP000824596">
    <property type="component" value="Unassembled WGS sequence"/>
</dbReference>
<dbReference type="SUPFAM" id="SSF103473">
    <property type="entry name" value="MFS general substrate transporter"/>
    <property type="match status" value="1"/>
</dbReference>
<dbReference type="GeneID" id="68352647"/>
<dbReference type="EMBL" id="JAIZPD010000003">
    <property type="protein sequence ID" value="KAH0965502.1"/>
    <property type="molecule type" value="Genomic_DNA"/>
</dbReference>
<dbReference type="InterPro" id="IPR036259">
    <property type="entry name" value="MFS_trans_sf"/>
</dbReference>
<reference evidence="6" key="1">
    <citation type="submission" date="2021-09" db="EMBL/GenBank/DDBJ databases">
        <title>A high-quality genome of the endoparasitic fungus Hirsutella rhossiliensis with a comparison of Hirsutella genomes reveals transposable elements contributing to genome size variation.</title>
        <authorList>
            <person name="Lin R."/>
            <person name="Jiao Y."/>
            <person name="Sun X."/>
            <person name="Ling J."/>
            <person name="Xie B."/>
            <person name="Cheng X."/>
        </authorList>
    </citation>
    <scope>NUCLEOTIDE SEQUENCE</scope>
    <source>
        <strain evidence="6">HR02</strain>
    </source>
</reference>
<feature type="transmembrane region" description="Helical" evidence="5">
    <location>
        <begin position="47"/>
        <end position="70"/>
    </location>
</feature>
<keyword evidence="4 5" id="KW-0472">Membrane</keyword>
<evidence type="ECO:0000313" key="7">
    <source>
        <dbReference type="Proteomes" id="UP000824596"/>
    </source>
</evidence>
<keyword evidence="2 5" id="KW-0812">Transmembrane</keyword>
<comment type="caution">
    <text evidence="6">The sequence shown here is derived from an EMBL/GenBank/DDBJ whole genome shotgun (WGS) entry which is preliminary data.</text>
</comment>